<feature type="region of interest" description="Disordered" evidence="1">
    <location>
        <begin position="70"/>
        <end position="115"/>
    </location>
</feature>
<name>A0A1B9HSA6_9TREE</name>
<protein>
    <submittedName>
        <fullName evidence="2">Uncharacterized protein</fullName>
    </submittedName>
</protein>
<reference evidence="2" key="1">
    <citation type="submission" date="2013-07" db="EMBL/GenBank/DDBJ databases">
        <title>The Genome Sequence of Cryptococcus pinus CBS10737.</title>
        <authorList>
            <consortium name="The Broad Institute Genome Sequencing Platform"/>
            <person name="Cuomo C."/>
            <person name="Litvintseva A."/>
            <person name="Chen Y."/>
            <person name="Heitman J."/>
            <person name="Sun S."/>
            <person name="Springer D."/>
            <person name="Dromer F."/>
            <person name="Young S.K."/>
            <person name="Zeng Q."/>
            <person name="Gargeya S."/>
            <person name="Fitzgerald M."/>
            <person name="Abouelleil A."/>
            <person name="Alvarado L."/>
            <person name="Berlin A.M."/>
            <person name="Chapman S.B."/>
            <person name="Dewar J."/>
            <person name="Goldberg J."/>
            <person name="Griggs A."/>
            <person name="Gujja S."/>
            <person name="Hansen M."/>
            <person name="Howarth C."/>
            <person name="Imamovic A."/>
            <person name="Larimer J."/>
            <person name="McCowan C."/>
            <person name="Murphy C."/>
            <person name="Pearson M."/>
            <person name="Priest M."/>
            <person name="Roberts A."/>
            <person name="Saif S."/>
            <person name="Shea T."/>
            <person name="Sykes S."/>
            <person name="Wortman J."/>
            <person name="Nusbaum C."/>
            <person name="Birren B."/>
        </authorList>
    </citation>
    <scope>NUCLEOTIDE SEQUENCE [LARGE SCALE GENOMIC DNA]</scope>
    <source>
        <strain evidence="2">CBS 10737</strain>
    </source>
</reference>
<evidence type="ECO:0000256" key="1">
    <source>
        <dbReference type="SAM" id="MobiDB-lite"/>
    </source>
</evidence>
<feature type="compositionally biased region" description="Polar residues" evidence="1">
    <location>
        <begin position="70"/>
        <end position="83"/>
    </location>
</feature>
<proteinExistence type="predicted"/>
<accession>A0A1B9HSA6</accession>
<sequence length="264" mass="29962">MANKYYNPPSVEDDDSESESFNSLLSMEDFVISPEATRYSVWDHHDRRLSPTYLESPKSTTQLDTNMNSLFSERSNNSSNPFKRSNPHARSAPTHLGMAHQRHRTIDNSGTAHSRISKPLKTKLKSKHIDLTQGSDIDTSRSDITRDLEHLLQDVKNDGVKLQELTRSIDRTAEQIGTTYSLADHTLNNLRPPTSSLESDWIQQPLPFDPNCTLPMDSLSSEFPSIPAFDLDPNFSIDAIFTQPEKSNKSVFDDLKLRQENENQ</sequence>
<feature type="region of interest" description="Disordered" evidence="1">
    <location>
        <begin position="1"/>
        <end position="22"/>
    </location>
</feature>
<organism evidence="2">
    <name type="scientific">Kwoniella pini CBS 10737</name>
    <dbReference type="NCBI Taxonomy" id="1296096"/>
    <lineage>
        <taxon>Eukaryota</taxon>
        <taxon>Fungi</taxon>
        <taxon>Dikarya</taxon>
        <taxon>Basidiomycota</taxon>
        <taxon>Agaricomycotina</taxon>
        <taxon>Tremellomycetes</taxon>
        <taxon>Tremellales</taxon>
        <taxon>Cryptococcaceae</taxon>
        <taxon>Kwoniella</taxon>
    </lineage>
</organism>
<gene>
    <name evidence="2" type="ORF">I206_07902</name>
</gene>
<evidence type="ECO:0000313" key="2">
    <source>
        <dbReference type="EMBL" id="OCF46117.1"/>
    </source>
</evidence>
<dbReference type="AlphaFoldDB" id="A0A1B9HSA6"/>
<reference evidence="2" key="2">
    <citation type="submission" date="2016-07" db="EMBL/GenBank/DDBJ databases">
        <title>Evolution of pathogenesis and genome organization in the Tremellales.</title>
        <authorList>
            <person name="Cuomo C."/>
            <person name="Litvintseva A."/>
            <person name="Heitman J."/>
            <person name="Chen Y."/>
            <person name="Sun S."/>
            <person name="Springer D."/>
            <person name="Dromer F."/>
            <person name="Young S."/>
            <person name="Zeng Q."/>
            <person name="Chapman S."/>
            <person name="Gujja S."/>
            <person name="Saif S."/>
            <person name="Birren B."/>
        </authorList>
    </citation>
    <scope>NUCLEOTIDE SEQUENCE</scope>
    <source>
        <strain evidence="2">CBS 10737</strain>
    </source>
</reference>
<dbReference type="EMBL" id="KV700120">
    <property type="protein sequence ID" value="OCF46117.1"/>
    <property type="molecule type" value="Genomic_DNA"/>
</dbReference>